<dbReference type="SUPFAM" id="SSF56784">
    <property type="entry name" value="HAD-like"/>
    <property type="match status" value="1"/>
</dbReference>
<protein>
    <submittedName>
        <fullName evidence="1">Haloacid dehalogenase-like hydrolase</fullName>
    </submittedName>
</protein>
<keyword evidence="1" id="KW-0378">Hydrolase</keyword>
<dbReference type="EMBL" id="DVFJ01000022">
    <property type="protein sequence ID" value="HIQ71915.1"/>
    <property type="molecule type" value="Genomic_DNA"/>
</dbReference>
<evidence type="ECO:0000313" key="2">
    <source>
        <dbReference type="Proteomes" id="UP000886887"/>
    </source>
</evidence>
<dbReference type="Proteomes" id="UP000886887">
    <property type="component" value="Unassembled WGS sequence"/>
</dbReference>
<dbReference type="GO" id="GO:0016787">
    <property type="term" value="F:hydrolase activity"/>
    <property type="evidence" value="ECO:0007669"/>
    <property type="project" value="UniProtKB-KW"/>
</dbReference>
<organism evidence="1 2">
    <name type="scientific">Candidatus Onthenecus intestinigallinarum</name>
    <dbReference type="NCBI Taxonomy" id="2840875"/>
    <lineage>
        <taxon>Bacteria</taxon>
        <taxon>Bacillati</taxon>
        <taxon>Bacillota</taxon>
        <taxon>Clostridia</taxon>
        <taxon>Eubacteriales</taxon>
        <taxon>Candidatus Onthenecus</taxon>
    </lineage>
</organism>
<dbReference type="InterPro" id="IPR036412">
    <property type="entry name" value="HAD-like_sf"/>
</dbReference>
<dbReference type="Gene3D" id="3.40.50.1000">
    <property type="entry name" value="HAD superfamily/HAD-like"/>
    <property type="match status" value="1"/>
</dbReference>
<reference evidence="1" key="2">
    <citation type="journal article" date="2021" name="PeerJ">
        <title>Extensive microbial diversity within the chicken gut microbiome revealed by metagenomics and culture.</title>
        <authorList>
            <person name="Gilroy R."/>
            <person name="Ravi A."/>
            <person name="Getino M."/>
            <person name="Pursley I."/>
            <person name="Horton D.L."/>
            <person name="Alikhan N.F."/>
            <person name="Baker D."/>
            <person name="Gharbi K."/>
            <person name="Hall N."/>
            <person name="Watson M."/>
            <person name="Adriaenssens E.M."/>
            <person name="Foster-Nyarko E."/>
            <person name="Jarju S."/>
            <person name="Secka A."/>
            <person name="Antonio M."/>
            <person name="Oren A."/>
            <person name="Chaudhuri R.R."/>
            <person name="La Ragione R."/>
            <person name="Hildebrand F."/>
            <person name="Pallen M.J."/>
        </authorList>
    </citation>
    <scope>NUCLEOTIDE SEQUENCE</scope>
    <source>
        <strain evidence="1">ChiSxjej2B14-6234</strain>
    </source>
</reference>
<dbReference type="Gene3D" id="1.20.1440.100">
    <property type="entry name" value="SG protein - dephosphorylation function"/>
    <property type="match status" value="1"/>
</dbReference>
<reference evidence="1" key="1">
    <citation type="submission" date="2020-10" db="EMBL/GenBank/DDBJ databases">
        <authorList>
            <person name="Gilroy R."/>
        </authorList>
    </citation>
    <scope>NUCLEOTIDE SEQUENCE</scope>
    <source>
        <strain evidence="1">ChiSxjej2B14-6234</strain>
    </source>
</reference>
<proteinExistence type="predicted"/>
<name>A0A9D1CQS6_9FIRM</name>
<dbReference type="Pfam" id="PF12710">
    <property type="entry name" value="HAD"/>
    <property type="match status" value="1"/>
</dbReference>
<gene>
    <name evidence="1" type="ORF">IAB73_06900</name>
</gene>
<comment type="caution">
    <text evidence="1">The sequence shown here is derived from an EMBL/GenBank/DDBJ whole genome shotgun (WGS) entry which is preliminary data.</text>
</comment>
<dbReference type="InterPro" id="IPR023214">
    <property type="entry name" value="HAD_sf"/>
</dbReference>
<dbReference type="AlphaFoldDB" id="A0A9D1CQS6"/>
<evidence type="ECO:0000313" key="1">
    <source>
        <dbReference type="EMBL" id="HIQ71915.1"/>
    </source>
</evidence>
<sequence length="190" mass="21570">MRIDVYDFDGTLFDGESTGAFWRYCLRRRPSLLRFLPEQLLGGLLFLMDAQALTVAKRHFLCFLRGVDAEAMAQDFWSDPRRLRRLAPWLRRAPGDIPFAIASASPAFLVAPAARRLGADVLVATRADPRTGLIRGENCRGEEKIRRLREALGDFSVRAMYTDDPVSDAPLLAMAEERYLVRHGRVTRMD</sequence>
<accession>A0A9D1CQS6</accession>